<dbReference type="PANTHER" id="PTHR47027:SF20">
    <property type="entry name" value="REVERSE TRANSCRIPTASE-LIKE PROTEIN WITH RNA-DIRECTED DNA POLYMERASE DOMAIN"/>
    <property type="match status" value="1"/>
</dbReference>
<protein>
    <recommendedName>
        <fullName evidence="3">Reverse transcriptase domain-containing protein</fullName>
    </recommendedName>
</protein>
<reference evidence="1 2" key="1">
    <citation type="submission" date="2023-08" db="EMBL/GenBank/DDBJ databases">
        <title>A Necator americanus chromosomal reference genome.</title>
        <authorList>
            <person name="Ilik V."/>
            <person name="Petrzelkova K.J."/>
            <person name="Pardy F."/>
            <person name="Fuh T."/>
            <person name="Niatou-Singa F.S."/>
            <person name="Gouil Q."/>
            <person name="Baker L."/>
            <person name="Ritchie M.E."/>
            <person name="Jex A.R."/>
            <person name="Gazzola D."/>
            <person name="Li H."/>
            <person name="Toshio Fujiwara R."/>
            <person name="Zhan B."/>
            <person name="Aroian R.V."/>
            <person name="Pafco B."/>
            <person name="Schwarz E.M."/>
        </authorList>
    </citation>
    <scope>NUCLEOTIDE SEQUENCE [LARGE SCALE GENOMIC DNA]</scope>
    <source>
        <strain evidence="1 2">Aroian</strain>
        <tissue evidence="1">Whole animal</tissue>
    </source>
</reference>
<keyword evidence="2" id="KW-1185">Reference proteome</keyword>
<name>A0ABR1CI04_NECAM</name>
<gene>
    <name evidence="1" type="primary">Necator_chrII.g8052</name>
    <name evidence="1" type="ORF">RB195_020258</name>
</gene>
<evidence type="ECO:0000313" key="1">
    <source>
        <dbReference type="EMBL" id="KAK6738047.1"/>
    </source>
</evidence>
<evidence type="ECO:0000313" key="2">
    <source>
        <dbReference type="Proteomes" id="UP001303046"/>
    </source>
</evidence>
<dbReference type="EMBL" id="JAVFWL010000002">
    <property type="protein sequence ID" value="KAK6738047.1"/>
    <property type="molecule type" value="Genomic_DNA"/>
</dbReference>
<accession>A0ABR1CI04</accession>
<comment type="caution">
    <text evidence="1">The sequence shown here is derived from an EMBL/GenBank/DDBJ whole genome shotgun (WGS) entry which is preliminary data.</text>
</comment>
<sequence length="149" mass="16897">MAESFLFNFLVDDIMRRVDQCPGDVILALSERPFVDHEYIDDVAIFASSSAKLKHVVNFESKISSSAYGLRLRPDKCRQVWVSTRLSTVIRVHGQPIDLVDEFCYLGCMLKNGDSYERDIQQSCAKLYSALNSLTKSLWSTPIANEVKL</sequence>
<organism evidence="1 2">
    <name type="scientific">Necator americanus</name>
    <name type="common">Human hookworm</name>
    <dbReference type="NCBI Taxonomy" id="51031"/>
    <lineage>
        <taxon>Eukaryota</taxon>
        <taxon>Metazoa</taxon>
        <taxon>Ecdysozoa</taxon>
        <taxon>Nematoda</taxon>
        <taxon>Chromadorea</taxon>
        <taxon>Rhabditida</taxon>
        <taxon>Rhabditina</taxon>
        <taxon>Rhabditomorpha</taxon>
        <taxon>Strongyloidea</taxon>
        <taxon>Ancylostomatidae</taxon>
        <taxon>Bunostominae</taxon>
        <taxon>Necator</taxon>
    </lineage>
</organism>
<proteinExistence type="predicted"/>
<dbReference type="Proteomes" id="UP001303046">
    <property type="component" value="Unassembled WGS sequence"/>
</dbReference>
<evidence type="ECO:0008006" key="3">
    <source>
        <dbReference type="Google" id="ProtNLM"/>
    </source>
</evidence>
<dbReference type="PANTHER" id="PTHR47027">
    <property type="entry name" value="REVERSE TRANSCRIPTASE DOMAIN-CONTAINING PROTEIN"/>
    <property type="match status" value="1"/>
</dbReference>